<dbReference type="InterPro" id="IPR045062">
    <property type="entry name" value="Cyt_c_biogenesis_CcsA/CcmC"/>
</dbReference>
<evidence type="ECO:0000256" key="7">
    <source>
        <dbReference type="ARBA" id="ARBA00022989"/>
    </source>
</evidence>
<proteinExistence type="inferred from homology"/>
<keyword evidence="5 9" id="KW-0812">Transmembrane</keyword>
<organism evidence="11 12">
    <name type="scientific">Caldimonas brevitalea</name>
    <dbReference type="NCBI Taxonomy" id="413882"/>
    <lineage>
        <taxon>Bacteria</taxon>
        <taxon>Pseudomonadati</taxon>
        <taxon>Pseudomonadota</taxon>
        <taxon>Betaproteobacteria</taxon>
        <taxon>Burkholderiales</taxon>
        <taxon>Sphaerotilaceae</taxon>
        <taxon>Caldimonas</taxon>
    </lineage>
</organism>
<evidence type="ECO:0000313" key="12">
    <source>
        <dbReference type="Proteomes" id="UP000035352"/>
    </source>
</evidence>
<feature type="domain" description="Cytochrome c assembly protein" evidence="10">
    <location>
        <begin position="25"/>
        <end position="183"/>
    </location>
</feature>
<dbReference type="PANTHER" id="PTHR30071:SF1">
    <property type="entry name" value="CYTOCHROME B_B6 PROTEIN-RELATED"/>
    <property type="match status" value="1"/>
</dbReference>
<dbReference type="NCBIfam" id="TIGR01191">
    <property type="entry name" value="ccmC"/>
    <property type="match status" value="1"/>
</dbReference>
<dbReference type="OrthoDB" id="9778550at2"/>
<feature type="transmembrane region" description="Helical" evidence="9">
    <location>
        <begin position="157"/>
        <end position="179"/>
    </location>
</feature>
<dbReference type="GO" id="GO:0017004">
    <property type="term" value="P:cytochrome complex assembly"/>
    <property type="evidence" value="ECO:0007669"/>
    <property type="project" value="UniProtKB-KW"/>
</dbReference>
<dbReference type="Proteomes" id="UP000035352">
    <property type="component" value="Chromosome"/>
</dbReference>
<dbReference type="STRING" id="413882.AAW51_1626"/>
<feature type="transmembrane region" description="Helical" evidence="9">
    <location>
        <begin position="20"/>
        <end position="42"/>
    </location>
</feature>
<evidence type="ECO:0000313" key="11">
    <source>
        <dbReference type="EMBL" id="AKJ28317.1"/>
    </source>
</evidence>
<keyword evidence="9" id="KW-1003">Cell membrane</keyword>
<dbReference type="PRINTS" id="PR01386">
    <property type="entry name" value="CCMCBIOGNSIS"/>
</dbReference>
<dbReference type="GO" id="GO:0020037">
    <property type="term" value="F:heme binding"/>
    <property type="evidence" value="ECO:0007669"/>
    <property type="project" value="InterPro"/>
</dbReference>
<dbReference type="Pfam" id="PF01578">
    <property type="entry name" value="Cytochrom_C_asm"/>
    <property type="match status" value="1"/>
</dbReference>
<dbReference type="AlphaFoldDB" id="A0A0G3BG89"/>
<dbReference type="PATRIC" id="fig|413882.6.peg.1706"/>
<dbReference type="EMBL" id="CP011371">
    <property type="protein sequence ID" value="AKJ28317.1"/>
    <property type="molecule type" value="Genomic_DNA"/>
</dbReference>
<comment type="similarity">
    <text evidence="3 9">Belongs to the CcmC/CycZ/HelC family.</text>
</comment>
<evidence type="ECO:0000256" key="5">
    <source>
        <dbReference type="ARBA" id="ARBA00022692"/>
    </source>
</evidence>
<comment type="function">
    <text evidence="1 9">Required for the export of heme to the periplasm for the biogenesis of c-type cytochromes.</text>
</comment>
<keyword evidence="8 9" id="KW-0472">Membrane</keyword>
<evidence type="ECO:0000256" key="8">
    <source>
        <dbReference type="ARBA" id="ARBA00023136"/>
    </source>
</evidence>
<dbReference type="KEGG" id="pbh:AAW51_1626"/>
<evidence type="ECO:0000259" key="10">
    <source>
        <dbReference type="Pfam" id="PF01578"/>
    </source>
</evidence>
<name>A0A0G3BG89_9BURK</name>
<evidence type="ECO:0000256" key="1">
    <source>
        <dbReference type="ARBA" id="ARBA00002442"/>
    </source>
</evidence>
<accession>A0A0G3BG89</accession>
<dbReference type="RefSeq" id="WP_053013426.1">
    <property type="nucleotide sequence ID" value="NZ_CP011371.1"/>
</dbReference>
<feature type="transmembrane region" description="Helical" evidence="9">
    <location>
        <begin position="62"/>
        <end position="83"/>
    </location>
</feature>
<evidence type="ECO:0000256" key="2">
    <source>
        <dbReference type="ARBA" id="ARBA00004141"/>
    </source>
</evidence>
<evidence type="ECO:0000256" key="6">
    <source>
        <dbReference type="ARBA" id="ARBA00022748"/>
    </source>
</evidence>
<feature type="transmembrane region" description="Helical" evidence="9">
    <location>
        <begin position="126"/>
        <end position="145"/>
    </location>
</feature>
<evidence type="ECO:0000256" key="9">
    <source>
        <dbReference type="RuleBase" id="RU364092"/>
    </source>
</evidence>
<evidence type="ECO:0000256" key="3">
    <source>
        <dbReference type="ARBA" id="ARBA00005840"/>
    </source>
</evidence>
<keyword evidence="12" id="KW-1185">Reference proteome</keyword>
<dbReference type="InterPro" id="IPR003557">
    <property type="entry name" value="Cyt_c_biogenesis_CcmC"/>
</dbReference>
<protein>
    <recommendedName>
        <fullName evidence="4 9">Heme exporter protein C</fullName>
    </recommendedName>
    <alternativeName>
        <fullName evidence="9">Cytochrome c-type biogenesis protein</fullName>
    </alternativeName>
</protein>
<dbReference type="InterPro" id="IPR002541">
    <property type="entry name" value="Cyt_c_assembly"/>
</dbReference>
<keyword evidence="9" id="KW-0813">Transport</keyword>
<feature type="transmembrane region" description="Helical" evidence="9">
    <location>
        <begin position="199"/>
        <end position="221"/>
    </location>
</feature>
<reference evidence="11 12" key="1">
    <citation type="submission" date="2015-05" db="EMBL/GenBank/DDBJ databases">
        <authorList>
            <person name="Tang B."/>
            <person name="Yu Y."/>
        </authorList>
    </citation>
    <scope>NUCLEOTIDE SEQUENCE [LARGE SCALE GENOMIC DNA]</scope>
    <source>
        <strain evidence="11 12">DSM 7029</strain>
    </source>
</reference>
<dbReference type="GO" id="GO:0005886">
    <property type="term" value="C:plasma membrane"/>
    <property type="evidence" value="ECO:0007669"/>
    <property type="project" value="UniProtKB-SubCell"/>
</dbReference>
<sequence>MKTLWRYASPAVFAPLAGRWWPIFAVAAIGFAAVGLYLAFLVAPTDAQQGEVYRLLYLHVPAAWMSMFIYFVMAVYAGLGLVLHTRLSTMMARALAPTGTLYCVLALLSGAVWGKPTWGTWWVWDARLSSQLMLLCLYLGFLALQDAFDDRERGERAAGLLAVVGIVNLPIIYFSVVWWNTLHQGASLSPSEGARVAPVMLAALLTMTLACWSHAVAAALVRVRCLIAERDADTVSAVRAATSPVAVPAAAAVQKGSHP</sequence>
<keyword evidence="6 9" id="KW-0201">Cytochrome c-type biogenesis</keyword>
<keyword evidence="9" id="KW-0997">Cell inner membrane</keyword>
<comment type="subcellular location">
    <subcellularLocation>
        <location evidence="9">Cell inner membrane</location>
    </subcellularLocation>
    <subcellularLocation>
        <location evidence="2">Membrane</location>
        <topology evidence="2">Multi-pass membrane protein</topology>
    </subcellularLocation>
</comment>
<dbReference type="GO" id="GO:0015232">
    <property type="term" value="F:heme transmembrane transporter activity"/>
    <property type="evidence" value="ECO:0007669"/>
    <property type="project" value="InterPro"/>
</dbReference>
<keyword evidence="7 9" id="KW-1133">Transmembrane helix</keyword>
<dbReference type="PANTHER" id="PTHR30071">
    <property type="entry name" value="HEME EXPORTER PROTEIN C"/>
    <property type="match status" value="1"/>
</dbReference>
<gene>
    <name evidence="9 11" type="primary">ccmC</name>
    <name evidence="11" type="ORF">AAW51_1626</name>
</gene>
<evidence type="ECO:0000256" key="4">
    <source>
        <dbReference type="ARBA" id="ARBA00016463"/>
    </source>
</evidence>
<feature type="transmembrane region" description="Helical" evidence="9">
    <location>
        <begin position="95"/>
        <end position="114"/>
    </location>
</feature>